<keyword evidence="2" id="KW-1185">Reference proteome</keyword>
<protein>
    <submittedName>
        <fullName evidence="1">Uncharacterized protein</fullName>
    </submittedName>
</protein>
<name>E2AS26_CAMFO</name>
<sequence>MSAASWGTLSEEQARRHCSINNTQPNRSQHILFTSSTHFMSPLCAFFLRHNRRKSGTGTELTSQRHAPPGCQLVKNADRCPYAFDFVAAGFYLGAASPVEQLATDMTK</sequence>
<evidence type="ECO:0000313" key="1">
    <source>
        <dbReference type="EMBL" id="EFN63800.1"/>
    </source>
</evidence>
<dbReference type="InParanoid" id="E2AS26"/>
<reference evidence="1 2" key="1">
    <citation type="journal article" date="2010" name="Science">
        <title>Genomic comparison of the ants Camponotus floridanus and Harpegnathos saltator.</title>
        <authorList>
            <person name="Bonasio R."/>
            <person name="Zhang G."/>
            <person name="Ye C."/>
            <person name="Mutti N.S."/>
            <person name="Fang X."/>
            <person name="Qin N."/>
            <person name="Donahue G."/>
            <person name="Yang P."/>
            <person name="Li Q."/>
            <person name="Li C."/>
            <person name="Zhang P."/>
            <person name="Huang Z."/>
            <person name="Berger S.L."/>
            <person name="Reinberg D."/>
            <person name="Wang J."/>
            <person name="Liebig J."/>
        </authorList>
    </citation>
    <scope>NUCLEOTIDE SEQUENCE [LARGE SCALE GENOMIC DNA]</scope>
    <source>
        <strain evidence="2">C129</strain>
    </source>
</reference>
<evidence type="ECO:0000313" key="2">
    <source>
        <dbReference type="Proteomes" id="UP000000311"/>
    </source>
</evidence>
<dbReference type="AlphaFoldDB" id="E2AS26"/>
<accession>E2AS26</accession>
<gene>
    <name evidence="1" type="ORF">EAG_10138</name>
</gene>
<dbReference type="Proteomes" id="UP000000311">
    <property type="component" value="Unassembled WGS sequence"/>
</dbReference>
<dbReference type="EMBL" id="GL442209">
    <property type="protein sequence ID" value="EFN63800.1"/>
    <property type="molecule type" value="Genomic_DNA"/>
</dbReference>
<organism evidence="2">
    <name type="scientific">Camponotus floridanus</name>
    <name type="common">Florida carpenter ant</name>
    <dbReference type="NCBI Taxonomy" id="104421"/>
    <lineage>
        <taxon>Eukaryota</taxon>
        <taxon>Metazoa</taxon>
        <taxon>Ecdysozoa</taxon>
        <taxon>Arthropoda</taxon>
        <taxon>Hexapoda</taxon>
        <taxon>Insecta</taxon>
        <taxon>Pterygota</taxon>
        <taxon>Neoptera</taxon>
        <taxon>Endopterygota</taxon>
        <taxon>Hymenoptera</taxon>
        <taxon>Apocrita</taxon>
        <taxon>Aculeata</taxon>
        <taxon>Formicoidea</taxon>
        <taxon>Formicidae</taxon>
        <taxon>Formicinae</taxon>
        <taxon>Camponotus</taxon>
    </lineage>
</organism>
<proteinExistence type="predicted"/>